<evidence type="ECO:0000313" key="2">
    <source>
        <dbReference type="EMBL" id="TWB37641.1"/>
    </source>
</evidence>
<keyword evidence="1" id="KW-0472">Membrane</keyword>
<keyword evidence="1" id="KW-0812">Transmembrane</keyword>
<gene>
    <name evidence="2" type="ORF">FBZ90_114130</name>
</gene>
<evidence type="ECO:0000256" key="1">
    <source>
        <dbReference type="SAM" id="Phobius"/>
    </source>
</evidence>
<dbReference type="AlphaFoldDB" id="A0A560GV12"/>
<dbReference type="EMBL" id="VITR01000014">
    <property type="protein sequence ID" value="TWB37641.1"/>
    <property type="molecule type" value="Genomic_DNA"/>
</dbReference>
<feature type="transmembrane region" description="Helical" evidence="1">
    <location>
        <begin position="279"/>
        <end position="302"/>
    </location>
</feature>
<sequence>MQTALNVADSKRISQIVWLKYEQWIVGLANLLILGAVVVAAGRPFTYPLDDTYIQMAIARTWGDSGVWGIDRLDPAAASSSPLFVLVLAAVHLLWGARTGFELVPLAINAAVMIGCALAWDAILDAASAAEGARSRPTPRFRSLVRVGMLMALSAATPLFVTAIIGMEHTPQVLAYSLLAYHGSRAVAERQACPGRTIIRLAIAACAVAALRYEAVLIIGPLCLVAVINGQLRLAAALALGAAVPMAAFGLAWVTDGGWPVPNSILMKLMLHDQDGQHVIQFFPAAWTLFGIMTITAGLVALRAHRRWCDLGLGSLRHDWGLVLGGVALCCAAAQVVLGMAGWLYRYEAAAIALNMLAAFVILLQDHRLRVQALVLLALVAMASYRTADAVTLATAAPHDRRWEHVEPAAFVARFYGTSPVIVNDIGVMAWLAPQARVLDLAGLANNDIARQRLSPSGLSWQAVDDWTRRTGAPLAVIQICWDPIAHVLPDGWRIVALWVGPRNVLFGDRVVGIFATSQAEAAPLAANLRRYETTGGRLVYFDDLPQPYHTAFMRKLRQTGCSAIKDLAMAAQRWRAQAPGPGAP</sequence>
<feature type="transmembrane region" description="Helical" evidence="1">
    <location>
        <begin position="347"/>
        <end position="364"/>
    </location>
</feature>
<feature type="transmembrane region" description="Helical" evidence="1">
    <location>
        <begin position="234"/>
        <end position="254"/>
    </location>
</feature>
<comment type="caution">
    <text evidence="2">The sequence shown here is derived from an EMBL/GenBank/DDBJ whole genome shotgun (WGS) entry which is preliminary data.</text>
</comment>
<dbReference type="Proteomes" id="UP000315751">
    <property type="component" value="Unassembled WGS sequence"/>
</dbReference>
<feature type="transmembrane region" description="Helical" evidence="1">
    <location>
        <begin position="198"/>
        <end position="227"/>
    </location>
</feature>
<proteinExistence type="predicted"/>
<name>A0A560GV12_9PROT</name>
<feature type="transmembrane region" description="Helical" evidence="1">
    <location>
        <begin position="322"/>
        <end position="341"/>
    </location>
</feature>
<feature type="transmembrane region" description="Helical" evidence="1">
    <location>
        <begin position="24"/>
        <end position="42"/>
    </location>
</feature>
<evidence type="ECO:0000313" key="3">
    <source>
        <dbReference type="Proteomes" id="UP000315751"/>
    </source>
</evidence>
<keyword evidence="3" id="KW-1185">Reference proteome</keyword>
<protein>
    <submittedName>
        <fullName evidence="2">Uncharacterized protein</fullName>
    </submittedName>
</protein>
<keyword evidence="1" id="KW-1133">Transmembrane helix</keyword>
<feature type="transmembrane region" description="Helical" evidence="1">
    <location>
        <begin position="144"/>
        <end position="167"/>
    </location>
</feature>
<organism evidence="2 3">
    <name type="scientific">Nitrospirillum amazonense</name>
    <dbReference type="NCBI Taxonomy" id="28077"/>
    <lineage>
        <taxon>Bacteria</taxon>
        <taxon>Pseudomonadati</taxon>
        <taxon>Pseudomonadota</taxon>
        <taxon>Alphaproteobacteria</taxon>
        <taxon>Rhodospirillales</taxon>
        <taxon>Azospirillaceae</taxon>
        <taxon>Nitrospirillum</taxon>
    </lineage>
</organism>
<accession>A0A560GV12</accession>
<reference evidence="2 3" key="1">
    <citation type="submission" date="2019-06" db="EMBL/GenBank/DDBJ databases">
        <title>Genomic Encyclopedia of Type Strains, Phase IV (KMG-V): Genome sequencing to study the core and pangenomes of soil and plant-associated prokaryotes.</title>
        <authorList>
            <person name="Whitman W."/>
        </authorList>
    </citation>
    <scope>NUCLEOTIDE SEQUENCE [LARGE SCALE GENOMIC DNA]</scope>
    <source>
        <strain evidence="2 3">BR 11622</strain>
    </source>
</reference>
<feature type="transmembrane region" description="Helical" evidence="1">
    <location>
        <begin position="103"/>
        <end position="123"/>
    </location>
</feature>